<accession>A0A399G2S9</accession>
<dbReference type="AlphaFoldDB" id="A0A399G2S9"/>
<protein>
    <submittedName>
        <fullName evidence="1">Uncharacterized protein</fullName>
    </submittedName>
</protein>
<dbReference type="Proteomes" id="UP000265719">
    <property type="component" value="Chromosome"/>
</dbReference>
<evidence type="ECO:0000313" key="1">
    <source>
        <dbReference type="EMBL" id="UOE21797.1"/>
    </source>
</evidence>
<gene>
    <name evidence="1" type="ORF">NI17_001650</name>
</gene>
<keyword evidence="2" id="KW-1185">Reference proteome</keyword>
<dbReference type="EMBL" id="CP063196">
    <property type="protein sequence ID" value="UOE21797.1"/>
    <property type="molecule type" value="Genomic_DNA"/>
</dbReference>
<proteinExistence type="predicted"/>
<evidence type="ECO:0000313" key="2">
    <source>
        <dbReference type="Proteomes" id="UP000265719"/>
    </source>
</evidence>
<sequence length="125" mass="13404">MVNRLSGTTTAARKPLHKGFVFCAFLAVPGLMTGWLWSGHPLWVIAAGVVVVLTFVMTALAYREGGPHQRVVELYGGPLDGERLDLSSLTEEQIARGVTLPARHGSGRSRYAPDPSGVLRHVGDA</sequence>
<dbReference type="KEGG" id="thao:NI17_001650"/>
<organism evidence="1 2">
    <name type="scientific">Thermobifida halotolerans</name>
    <dbReference type="NCBI Taxonomy" id="483545"/>
    <lineage>
        <taxon>Bacteria</taxon>
        <taxon>Bacillati</taxon>
        <taxon>Actinomycetota</taxon>
        <taxon>Actinomycetes</taxon>
        <taxon>Streptosporangiales</taxon>
        <taxon>Nocardiopsidaceae</taxon>
        <taxon>Thermobifida</taxon>
    </lineage>
</organism>
<reference evidence="1" key="1">
    <citation type="submission" date="2020-10" db="EMBL/GenBank/DDBJ databases">
        <title>De novo genome project of the cellulose decomposer Thermobifida halotolerans type strain.</title>
        <authorList>
            <person name="Nagy I."/>
            <person name="Horvath B."/>
            <person name="Kukolya J."/>
            <person name="Nagy I."/>
            <person name="Orsini M."/>
        </authorList>
    </citation>
    <scope>NUCLEOTIDE SEQUENCE</scope>
    <source>
        <strain evidence="1">DSM 44931</strain>
    </source>
</reference>
<dbReference type="OrthoDB" id="3872412at2"/>
<name>A0A399G2S9_9ACTN</name>